<dbReference type="AlphaFoldDB" id="A0A8T4GH70"/>
<keyword evidence="1" id="KW-0812">Transmembrane</keyword>
<organism evidence="2 3">
    <name type="scientific">Halorubrum alkaliphilum</name>
    <dbReference type="NCBI Taxonomy" id="261290"/>
    <lineage>
        <taxon>Archaea</taxon>
        <taxon>Methanobacteriati</taxon>
        <taxon>Methanobacteriota</taxon>
        <taxon>Stenosarchaea group</taxon>
        <taxon>Halobacteria</taxon>
        <taxon>Halobacteriales</taxon>
        <taxon>Haloferacaceae</taxon>
        <taxon>Halorubrum</taxon>
    </lineage>
</organism>
<keyword evidence="1" id="KW-1133">Transmembrane helix</keyword>
<dbReference type="Proteomes" id="UP000823588">
    <property type="component" value="Unassembled WGS sequence"/>
</dbReference>
<evidence type="ECO:0000256" key="1">
    <source>
        <dbReference type="SAM" id="Phobius"/>
    </source>
</evidence>
<comment type="caution">
    <text evidence="2">The sequence shown here is derived from an EMBL/GenBank/DDBJ whole genome shotgun (WGS) entry which is preliminary data.</text>
</comment>
<evidence type="ECO:0000313" key="2">
    <source>
        <dbReference type="EMBL" id="MBP1923566.1"/>
    </source>
</evidence>
<keyword evidence="3" id="KW-1185">Reference proteome</keyword>
<sequence length="94" mass="9719">MAERSLTLLEIHLGDGDVRIGPNRLLGGEDDVLRENGRDPDALDGDTSEDRCLGKSIGIALLVVGLLAAIGVVAARLLGGDGLEDAADLDALDE</sequence>
<dbReference type="OrthoDB" id="331604at2157"/>
<accession>A0A8T4GH70</accession>
<reference evidence="2" key="1">
    <citation type="submission" date="2021-03" db="EMBL/GenBank/DDBJ databases">
        <title>Genomic Encyclopedia of Type Strains, Phase IV (KMG-IV): sequencing the most valuable type-strain genomes for metagenomic binning, comparative biology and taxonomic classification.</title>
        <authorList>
            <person name="Goeker M."/>
        </authorList>
    </citation>
    <scope>NUCLEOTIDE SEQUENCE</scope>
    <source>
        <strain evidence="2">DSM 23564</strain>
    </source>
</reference>
<proteinExistence type="predicted"/>
<name>A0A8T4GH70_9EURY</name>
<keyword evidence="1" id="KW-0472">Membrane</keyword>
<dbReference type="EMBL" id="JAGGKQ010000024">
    <property type="protein sequence ID" value="MBP1923566.1"/>
    <property type="molecule type" value="Genomic_DNA"/>
</dbReference>
<protein>
    <submittedName>
        <fullName evidence="2">Uncharacterized protein</fullName>
    </submittedName>
</protein>
<evidence type="ECO:0000313" key="3">
    <source>
        <dbReference type="Proteomes" id="UP000823588"/>
    </source>
</evidence>
<dbReference type="RefSeq" id="WP_209486524.1">
    <property type="nucleotide sequence ID" value="NZ_JAGGKQ010000024.1"/>
</dbReference>
<gene>
    <name evidence="2" type="ORF">J2751_002609</name>
</gene>
<feature type="transmembrane region" description="Helical" evidence="1">
    <location>
        <begin position="57"/>
        <end position="78"/>
    </location>
</feature>